<dbReference type="EMBL" id="KI658046">
    <property type="protein sequence ID" value="ETN84003.1"/>
    <property type="molecule type" value="Genomic_DNA"/>
</dbReference>
<sequence length="71" mass="8544">MHTRLHWKQQFEMIYGGQKYHGLMTGLIYNRPKEPLIFLETAIAQIRTNPKEELTWDMFIDRGKVDILCMF</sequence>
<accession>W2TQB9</accession>
<dbReference type="KEGG" id="nai:NECAME_07099"/>
<dbReference type="AlphaFoldDB" id="W2TQB9"/>
<name>W2TQB9_NECAM</name>
<evidence type="ECO:0000313" key="2">
    <source>
        <dbReference type="Proteomes" id="UP000053676"/>
    </source>
</evidence>
<organism evidence="1 2">
    <name type="scientific">Necator americanus</name>
    <name type="common">Human hookworm</name>
    <dbReference type="NCBI Taxonomy" id="51031"/>
    <lineage>
        <taxon>Eukaryota</taxon>
        <taxon>Metazoa</taxon>
        <taxon>Ecdysozoa</taxon>
        <taxon>Nematoda</taxon>
        <taxon>Chromadorea</taxon>
        <taxon>Rhabditida</taxon>
        <taxon>Rhabditina</taxon>
        <taxon>Rhabditomorpha</taxon>
        <taxon>Strongyloidea</taxon>
        <taxon>Ancylostomatidae</taxon>
        <taxon>Bunostominae</taxon>
        <taxon>Necator</taxon>
    </lineage>
</organism>
<reference evidence="2" key="1">
    <citation type="journal article" date="2014" name="Nat. Genet.">
        <title>Genome of the human hookworm Necator americanus.</title>
        <authorList>
            <person name="Tang Y.T."/>
            <person name="Gao X."/>
            <person name="Rosa B.A."/>
            <person name="Abubucker S."/>
            <person name="Hallsworth-Pepin K."/>
            <person name="Martin J."/>
            <person name="Tyagi R."/>
            <person name="Heizer E."/>
            <person name="Zhang X."/>
            <person name="Bhonagiri-Palsikar V."/>
            <person name="Minx P."/>
            <person name="Warren W.C."/>
            <person name="Wang Q."/>
            <person name="Zhan B."/>
            <person name="Hotez P.J."/>
            <person name="Sternberg P.W."/>
            <person name="Dougall A."/>
            <person name="Gaze S.T."/>
            <person name="Mulvenna J."/>
            <person name="Sotillo J."/>
            <person name="Ranganathan S."/>
            <person name="Rabelo E.M."/>
            <person name="Wilson R.K."/>
            <person name="Felgner P.L."/>
            <person name="Bethony J."/>
            <person name="Hawdon J.M."/>
            <person name="Gasser R.B."/>
            <person name="Loukas A."/>
            <person name="Mitreva M."/>
        </authorList>
    </citation>
    <scope>NUCLEOTIDE SEQUENCE [LARGE SCALE GENOMIC DNA]</scope>
</reference>
<proteinExistence type="predicted"/>
<gene>
    <name evidence="1" type="ORF">NECAME_07099</name>
</gene>
<protein>
    <submittedName>
        <fullName evidence="1">Uncharacterized protein</fullName>
    </submittedName>
</protein>
<dbReference type="OrthoDB" id="6436361at2759"/>
<dbReference type="STRING" id="51031.W2TQB9"/>
<keyword evidence="2" id="KW-1185">Reference proteome</keyword>
<evidence type="ECO:0000313" key="1">
    <source>
        <dbReference type="EMBL" id="ETN84003.1"/>
    </source>
</evidence>
<dbReference type="Proteomes" id="UP000053676">
    <property type="component" value="Unassembled WGS sequence"/>
</dbReference>